<reference evidence="3" key="1">
    <citation type="journal article" date="2019" name="Int. J. Syst. Evol. Microbiol.">
        <title>The Global Catalogue of Microorganisms (GCM) 10K type strain sequencing project: providing services to taxonomists for standard genome sequencing and annotation.</title>
        <authorList>
            <consortium name="The Broad Institute Genomics Platform"/>
            <consortium name="The Broad Institute Genome Sequencing Center for Infectious Disease"/>
            <person name="Wu L."/>
            <person name="Ma J."/>
        </authorList>
    </citation>
    <scope>NUCLEOTIDE SEQUENCE [LARGE SCALE GENOMIC DNA]</scope>
    <source>
        <strain evidence="3">JCM 17551</strain>
    </source>
</reference>
<evidence type="ECO:0000256" key="1">
    <source>
        <dbReference type="SAM" id="Phobius"/>
    </source>
</evidence>
<feature type="transmembrane region" description="Helical" evidence="1">
    <location>
        <begin position="82"/>
        <end position="106"/>
    </location>
</feature>
<dbReference type="Proteomes" id="UP001501565">
    <property type="component" value="Unassembled WGS sequence"/>
</dbReference>
<dbReference type="RefSeq" id="WP_344799316.1">
    <property type="nucleotide sequence ID" value="NZ_BAABBN010000007.1"/>
</dbReference>
<dbReference type="EMBL" id="BAABBN010000007">
    <property type="protein sequence ID" value="GAA3930823.1"/>
    <property type="molecule type" value="Genomic_DNA"/>
</dbReference>
<evidence type="ECO:0000313" key="3">
    <source>
        <dbReference type="Proteomes" id="UP001501565"/>
    </source>
</evidence>
<organism evidence="2 3">
    <name type="scientific">Litoribacillus peritrichatus</name>
    <dbReference type="NCBI Taxonomy" id="718191"/>
    <lineage>
        <taxon>Bacteria</taxon>
        <taxon>Pseudomonadati</taxon>
        <taxon>Pseudomonadota</taxon>
        <taxon>Gammaproteobacteria</taxon>
        <taxon>Oceanospirillales</taxon>
        <taxon>Oceanospirillaceae</taxon>
        <taxon>Litoribacillus</taxon>
    </lineage>
</organism>
<evidence type="ECO:0000313" key="2">
    <source>
        <dbReference type="EMBL" id="GAA3930823.1"/>
    </source>
</evidence>
<protein>
    <submittedName>
        <fullName evidence="2">Uncharacterized protein</fullName>
    </submittedName>
</protein>
<proteinExistence type="predicted"/>
<sequence>MSSHEKAIEAAKMYAHEGEDFRVANHHSEFLEGSLYLINFESKFEPAHCFVYIEGEKIEVCKNQALLNELVSRKSKKGGITAFLNGIGGVSGIISIIITLTIVYLVITRPEMSVPKELWAALTAVLAFYFGSKASK</sequence>
<keyword evidence="1" id="KW-1133">Transmembrane helix</keyword>
<gene>
    <name evidence="2" type="ORF">GCM10022277_29410</name>
</gene>
<comment type="caution">
    <text evidence="2">The sequence shown here is derived from an EMBL/GenBank/DDBJ whole genome shotgun (WGS) entry which is preliminary data.</text>
</comment>
<feature type="transmembrane region" description="Helical" evidence="1">
    <location>
        <begin position="118"/>
        <end position="135"/>
    </location>
</feature>
<accession>A0ABP7MXB6</accession>
<keyword evidence="1" id="KW-0812">Transmembrane</keyword>
<keyword evidence="1" id="KW-0472">Membrane</keyword>
<keyword evidence="3" id="KW-1185">Reference proteome</keyword>
<name>A0ABP7MXB6_9GAMM</name>